<evidence type="ECO:0000256" key="3">
    <source>
        <dbReference type="ARBA" id="ARBA00022705"/>
    </source>
</evidence>
<dbReference type="PANTHER" id="PTHR47165">
    <property type="entry name" value="OS03G0429900 PROTEIN"/>
    <property type="match status" value="1"/>
</dbReference>
<dbReference type="InterPro" id="IPR004591">
    <property type="entry name" value="Rfa1"/>
</dbReference>
<organism evidence="15 16">
    <name type="scientific">Obba rivulosa</name>
    <dbReference type="NCBI Taxonomy" id="1052685"/>
    <lineage>
        <taxon>Eukaryota</taxon>
        <taxon>Fungi</taxon>
        <taxon>Dikarya</taxon>
        <taxon>Basidiomycota</taxon>
        <taxon>Agaricomycotina</taxon>
        <taxon>Agaricomycetes</taxon>
        <taxon>Polyporales</taxon>
        <taxon>Gelatoporiaceae</taxon>
        <taxon>Obba</taxon>
    </lineage>
</organism>
<evidence type="ECO:0000256" key="5">
    <source>
        <dbReference type="ARBA" id="ARBA00022771"/>
    </source>
</evidence>
<keyword evidence="3 9" id="KW-0235">DNA replication</keyword>
<dbReference type="InterPro" id="IPR007199">
    <property type="entry name" value="Rep_factor-A_N"/>
</dbReference>
<accession>A0A8E2DN58</accession>
<feature type="domain" description="Replication protein A OB" evidence="14">
    <location>
        <begin position="295"/>
        <end position="392"/>
    </location>
</feature>
<dbReference type="GO" id="GO:0000781">
    <property type="term" value="C:chromosome, telomeric region"/>
    <property type="evidence" value="ECO:0007669"/>
    <property type="project" value="UniProtKB-ARBA"/>
</dbReference>
<evidence type="ECO:0000256" key="8">
    <source>
        <dbReference type="ARBA" id="ARBA00023242"/>
    </source>
</evidence>
<keyword evidence="7 9" id="KW-0238">DNA-binding</keyword>
<dbReference type="Gene3D" id="2.40.50.140">
    <property type="entry name" value="Nucleic acid-binding proteins"/>
    <property type="match status" value="4"/>
</dbReference>
<dbReference type="GO" id="GO:0006260">
    <property type="term" value="P:DNA replication"/>
    <property type="evidence" value="ECO:0007669"/>
    <property type="project" value="UniProtKB-KW"/>
</dbReference>
<dbReference type="Pfam" id="PF16900">
    <property type="entry name" value="REPA_OB_2"/>
    <property type="match status" value="1"/>
</dbReference>
<dbReference type="GO" id="GO:0005662">
    <property type="term" value="C:DNA replication factor A complex"/>
    <property type="evidence" value="ECO:0007669"/>
    <property type="project" value="UniProtKB-ARBA"/>
</dbReference>
<dbReference type="CDD" id="cd04477">
    <property type="entry name" value="RPA1N"/>
    <property type="match status" value="1"/>
</dbReference>
<comment type="function">
    <text evidence="9">As part of the replication protein A (RPA/RP-A), a single-stranded DNA-binding heterotrimeric complex, may play an essential role in DNA replication, recombination and repair. Binds and stabilizes single-stranded DNA intermediates, preventing complementary DNA reannealing and recruiting different proteins involved in DNA metabolism.</text>
</comment>
<dbReference type="FunFam" id="2.40.50.140:FF:000064">
    <property type="entry name" value="Replication protein A subunit"/>
    <property type="match status" value="1"/>
</dbReference>
<evidence type="ECO:0000313" key="15">
    <source>
        <dbReference type="EMBL" id="OCH92109.1"/>
    </source>
</evidence>
<comment type="subunit">
    <text evidence="9">Component of the heterotrimeric canonical replication protein A complex (RPA).</text>
</comment>
<dbReference type="SUPFAM" id="SSF50249">
    <property type="entry name" value="Nucleic acid-binding proteins"/>
    <property type="match status" value="4"/>
</dbReference>
<dbReference type="AlphaFoldDB" id="A0A8E2DN58"/>
<feature type="compositionally biased region" description="Low complexity" evidence="10">
    <location>
        <begin position="123"/>
        <end position="151"/>
    </location>
</feature>
<keyword evidence="6 9" id="KW-0862">Zinc</keyword>
<dbReference type="Proteomes" id="UP000250043">
    <property type="component" value="Unassembled WGS sequence"/>
</dbReference>
<dbReference type="GO" id="GO:0003677">
    <property type="term" value="F:DNA binding"/>
    <property type="evidence" value="ECO:0007669"/>
    <property type="project" value="UniProtKB-KW"/>
</dbReference>
<dbReference type="InterPro" id="IPR031657">
    <property type="entry name" value="REPA_OB_2"/>
</dbReference>
<dbReference type="InterPro" id="IPR013955">
    <property type="entry name" value="Rep_factor-A_C"/>
</dbReference>
<feature type="region of interest" description="Disordered" evidence="10">
    <location>
        <begin position="118"/>
        <end position="169"/>
    </location>
</feature>
<feature type="domain" description="Replication factor-A protein 1 N-terminal" evidence="12">
    <location>
        <begin position="23"/>
        <end position="109"/>
    </location>
</feature>
<evidence type="ECO:0000256" key="2">
    <source>
        <dbReference type="ARBA" id="ARBA00005690"/>
    </source>
</evidence>
<proteinExistence type="inferred from homology"/>
<dbReference type="InterPro" id="IPR012340">
    <property type="entry name" value="NA-bd_OB-fold"/>
</dbReference>
<dbReference type="FunFam" id="2.40.50.140:FF:000041">
    <property type="entry name" value="Replication protein A subunit"/>
    <property type="match status" value="1"/>
</dbReference>
<gene>
    <name evidence="15" type="ORF">OBBRIDRAFT_774037</name>
</gene>
<keyword evidence="4 9" id="KW-0479">Metal-binding</keyword>
<evidence type="ECO:0000259" key="11">
    <source>
        <dbReference type="Pfam" id="PF01336"/>
    </source>
</evidence>
<evidence type="ECO:0000256" key="10">
    <source>
        <dbReference type="SAM" id="MobiDB-lite"/>
    </source>
</evidence>
<dbReference type="GO" id="GO:0008270">
    <property type="term" value="F:zinc ion binding"/>
    <property type="evidence" value="ECO:0007669"/>
    <property type="project" value="UniProtKB-KW"/>
</dbReference>
<keyword evidence="16" id="KW-1185">Reference proteome</keyword>
<dbReference type="GO" id="GO:0007004">
    <property type="term" value="P:telomere maintenance via telomerase"/>
    <property type="evidence" value="ECO:0007669"/>
    <property type="project" value="UniProtKB-ARBA"/>
</dbReference>
<dbReference type="Pfam" id="PF04057">
    <property type="entry name" value="Rep-A_N"/>
    <property type="match status" value="1"/>
</dbReference>
<keyword evidence="5 9" id="KW-0863">Zinc-finger</keyword>
<dbReference type="GO" id="GO:0006310">
    <property type="term" value="P:DNA recombination"/>
    <property type="evidence" value="ECO:0007669"/>
    <property type="project" value="InterPro"/>
</dbReference>
<keyword evidence="8 9" id="KW-0539">Nucleus</keyword>
<evidence type="ECO:0000256" key="6">
    <source>
        <dbReference type="ARBA" id="ARBA00022833"/>
    </source>
</evidence>
<dbReference type="FunFam" id="2.40.50.140:FF:000090">
    <property type="entry name" value="Replication protein A subunit"/>
    <property type="match status" value="1"/>
</dbReference>
<dbReference type="OrthoDB" id="1751331at2759"/>
<evidence type="ECO:0000256" key="9">
    <source>
        <dbReference type="RuleBase" id="RU364130"/>
    </source>
</evidence>
<name>A0A8E2DN58_9APHY</name>
<sequence length="607" mass="67100">MSHQLTAGICKRLFEADEPDDNLLELRPTVQFLSYKKVATGGAGSNVDRYRIIVSDGEHFLQSMLSTQLNYLIEENHIAKHTIAIIDKFTCNMVQGKRLLIVLGLTVVAKVSDKIGEPTALQAPPGARSAAHSASPAPDGPVSAPSASSGPTPAPGPQSSIQRQASKGGRNSAIFPIESLSPYMNNWTIRALVTQKSDIRTWSNAKGEGKLFSVVFVDDTGEIKATAFNKAVEDLYEKFQDGKVYYISKARVNLAKKKFTNVTNEYELTLERNTEVQECHDVVNAPTIKYKFVDIVELGNLEKDATCDVLAIVKEAGPLGEITTRSSNKTIMKRELTLVDRSGYTVRLTLWGAQAEQWSAEDQPVVAFKGVKVGDFQGRSLSMAMSSTMQINPDISEAHVLRGWYDAGGAEQSYQSHTNASSGGSGLAFKREEICPLEEVRELGYGEPDKPDVFSSRATVMHIKPDNLTYPACPTTGCHKKVVEVTDGWRCEKCSVTHEKPQHRYIVSAAVADWSGQLWFQGFHDAGQVIFGMTADELVEIRENNDSQYQNVLERAVGSTYNFVCRAKQDSYNDNIRTRYGISRIEPLNYAEEGKYIANLLRSEWAQ</sequence>
<evidence type="ECO:0000259" key="12">
    <source>
        <dbReference type="Pfam" id="PF04057"/>
    </source>
</evidence>
<feature type="domain" description="OB" evidence="11">
    <location>
        <begin position="187"/>
        <end position="270"/>
    </location>
</feature>
<dbReference type="CDD" id="cd04475">
    <property type="entry name" value="RPA1_DBD_B"/>
    <property type="match status" value="1"/>
</dbReference>
<comment type="similarity">
    <text evidence="2 9">Belongs to the replication factor A protein 1 family.</text>
</comment>
<dbReference type="Pfam" id="PF08646">
    <property type="entry name" value="Rep_fac-A_C"/>
    <property type="match status" value="1"/>
</dbReference>
<comment type="subcellular location">
    <subcellularLocation>
        <location evidence="1 9">Nucleus</location>
    </subcellularLocation>
</comment>
<evidence type="ECO:0000259" key="13">
    <source>
        <dbReference type="Pfam" id="PF08646"/>
    </source>
</evidence>
<dbReference type="FunFam" id="2.40.50.140:FF:000117">
    <property type="entry name" value="Replication protein A subunit"/>
    <property type="match status" value="1"/>
</dbReference>
<evidence type="ECO:0000256" key="4">
    <source>
        <dbReference type="ARBA" id="ARBA00022723"/>
    </source>
</evidence>
<protein>
    <recommendedName>
        <fullName evidence="9">Replication protein A subunit</fullName>
    </recommendedName>
</protein>
<dbReference type="CDD" id="cd04476">
    <property type="entry name" value="RPA1_DBD_C"/>
    <property type="match status" value="1"/>
</dbReference>
<feature type="domain" description="Replication factor A C-terminal" evidence="13">
    <location>
        <begin position="454"/>
        <end position="596"/>
    </location>
</feature>
<evidence type="ECO:0000259" key="14">
    <source>
        <dbReference type="Pfam" id="PF16900"/>
    </source>
</evidence>
<evidence type="ECO:0000256" key="1">
    <source>
        <dbReference type="ARBA" id="ARBA00004123"/>
    </source>
</evidence>
<dbReference type="InterPro" id="IPR047192">
    <property type="entry name" value="Euk_RPA1_DBD_C"/>
</dbReference>
<dbReference type="EMBL" id="KV722374">
    <property type="protein sequence ID" value="OCH92109.1"/>
    <property type="molecule type" value="Genomic_DNA"/>
</dbReference>
<evidence type="ECO:0000256" key="7">
    <source>
        <dbReference type="ARBA" id="ARBA00023125"/>
    </source>
</evidence>
<dbReference type="NCBIfam" id="TIGR00617">
    <property type="entry name" value="rpa1"/>
    <property type="match status" value="1"/>
</dbReference>
<dbReference type="CDD" id="cd04474">
    <property type="entry name" value="RPA1_DBD_A"/>
    <property type="match status" value="1"/>
</dbReference>
<dbReference type="InterPro" id="IPR004365">
    <property type="entry name" value="NA-bd_OB_tRNA"/>
</dbReference>
<reference evidence="15 16" key="1">
    <citation type="submission" date="2016-07" db="EMBL/GenBank/DDBJ databases">
        <title>Draft genome of the white-rot fungus Obba rivulosa 3A-2.</title>
        <authorList>
            <consortium name="DOE Joint Genome Institute"/>
            <person name="Miettinen O."/>
            <person name="Riley R."/>
            <person name="Acob R."/>
            <person name="Barry K."/>
            <person name="Cullen D."/>
            <person name="De Vries R."/>
            <person name="Hainaut M."/>
            <person name="Hatakka A."/>
            <person name="Henrissat B."/>
            <person name="Hilden K."/>
            <person name="Kuo R."/>
            <person name="Labutti K."/>
            <person name="Lipzen A."/>
            <person name="Makela M.R."/>
            <person name="Sandor L."/>
            <person name="Spatafora J.W."/>
            <person name="Grigoriev I.V."/>
            <person name="Hibbett D.S."/>
        </authorList>
    </citation>
    <scope>NUCLEOTIDE SEQUENCE [LARGE SCALE GENOMIC DNA]</scope>
    <source>
        <strain evidence="15 16">3A-2</strain>
    </source>
</reference>
<evidence type="ECO:0000313" key="16">
    <source>
        <dbReference type="Proteomes" id="UP000250043"/>
    </source>
</evidence>
<dbReference type="PANTHER" id="PTHR47165:SF4">
    <property type="entry name" value="OS03G0429900 PROTEIN"/>
    <property type="match status" value="1"/>
</dbReference>
<dbReference type="GO" id="GO:0006281">
    <property type="term" value="P:DNA repair"/>
    <property type="evidence" value="ECO:0007669"/>
    <property type="project" value="InterPro"/>
</dbReference>
<dbReference type="Pfam" id="PF01336">
    <property type="entry name" value="tRNA_anti-codon"/>
    <property type="match status" value="1"/>
</dbReference>